<feature type="compositionally biased region" description="Pro residues" evidence="1">
    <location>
        <begin position="254"/>
        <end position="268"/>
    </location>
</feature>
<evidence type="ECO:0000256" key="1">
    <source>
        <dbReference type="SAM" id="MobiDB-lite"/>
    </source>
</evidence>
<feature type="compositionally biased region" description="Polar residues" evidence="1">
    <location>
        <begin position="1"/>
        <end position="10"/>
    </location>
</feature>
<comment type="caution">
    <text evidence="2">The sequence shown here is derived from an EMBL/GenBank/DDBJ whole genome shotgun (WGS) entry which is preliminary data.</text>
</comment>
<feature type="compositionally biased region" description="Basic and acidic residues" evidence="1">
    <location>
        <begin position="47"/>
        <end position="57"/>
    </location>
</feature>
<feature type="compositionally biased region" description="Acidic residues" evidence="1">
    <location>
        <begin position="136"/>
        <end position="145"/>
    </location>
</feature>
<name>A0ABN9QWP5_9DINO</name>
<feature type="region of interest" description="Disordered" evidence="1">
    <location>
        <begin position="209"/>
        <end position="288"/>
    </location>
</feature>
<evidence type="ECO:0000313" key="3">
    <source>
        <dbReference type="Proteomes" id="UP001189429"/>
    </source>
</evidence>
<protein>
    <submittedName>
        <fullName evidence="2">Uncharacterized protein</fullName>
    </submittedName>
</protein>
<feature type="compositionally biased region" description="Basic residues" evidence="1">
    <location>
        <begin position="230"/>
        <end position="243"/>
    </location>
</feature>
<keyword evidence="3" id="KW-1185">Reference proteome</keyword>
<feature type="region of interest" description="Disordered" evidence="1">
    <location>
        <begin position="1"/>
        <end position="197"/>
    </location>
</feature>
<accession>A0ABN9QWP5</accession>
<gene>
    <name evidence="2" type="ORF">PCOR1329_LOCUS15598</name>
</gene>
<evidence type="ECO:0000313" key="2">
    <source>
        <dbReference type="EMBL" id="CAK0810754.1"/>
    </source>
</evidence>
<proteinExistence type="predicted"/>
<sequence length="288" mass="31662">FSFSPQSNAVRKSRAARKEQHRDRHTHSHSQPLKAPCGYGWPNSPSAERKTRGDRPSEVVVKNVQRSVLRCIRTCGRRARQGNGASARRPAGPKAGHRGPGRPAGTPRLQEASGQSSTCRRERGRRRRGRRRRGEEEEEEEEEEEGPRWRKKTAPRGSPCGPSSAFGKHPRPGSRGAGSDRRTDGGEEEMERARQVGAHCVKAALPVEGSIEAAQRQRHASRGAQGRTHTQIHRHISKHRLRTSARPAEAAAVTPPPRAAPGPGPMAPRPRERLSVEGSMPCSAWGED</sequence>
<feature type="compositionally biased region" description="Basic residues" evidence="1">
    <location>
        <begin position="122"/>
        <end position="132"/>
    </location>
</feature>
<dbReference type="Proteomes" id="UP001189429">
    <property type="component" value="Unassembled WGS sequence"/>
</dbReference>
<organism evidence="2 3">
    <name type="scientific">Prorocentrum cordatum</name>
    <dbReference type="NCBI Taxonomy" id="2364126"/>
    <lineage>
        <taxon>Eukaryota</taxon>
        <taxon>Sar</taxon>
        <taxon>Alveolata</taxon>
        <taxon>Dinophyceae</taxon>
        <taxon>Prorocentrales</taxon>
        <taxon>Prorocentraceae</taxon>
        <taxon>Prorocentrum</taxon>
    </lineage>
</organism>
<reference evidence="2" key="1">
    <citation type="submission" date="2023-10" db="EMBL/GenBank/DDBJ databases">
        <authorList>
            <person name="Chen Y."/>
            <person name="Shah S."/>
            <person name="Dougan E. K."/>
            <person name="Thang M."/>
            <person name="Chan C."/>
        </authorList>
    </citation>
    <scope>NUCLEOTIDE SEQUENCE [LARGE SCALE GENOMIC DNA]</scope>
</reference>
<dbReference type="EMBL" id="CAUYUJ010004732">
    <property type="protein sequence ID" value="CAK0810754.1"/>
    <property type="molecule type" value="Genomic_DNA"/>
</dbReference>
<feature type="non-terminal residue" evidence="2">
    <location>
        <position position="1"/>
    </location>
</feature>